<dbReference type="STRING" id="1618756.UV12_C0008G0017"/>
<evidence type="ECO:0000313" key="2">
    <source>
        <dbReference type="Proteomes" id="UP000034704"/>
    </source>
</evidence>
<comment type="caution">
    <text evidence="1">The sequence shown here is derived from an EMBL/GenBank/DDBJ whole genome shotgun (WGS) entry which is preliminary data.</text>
</comment>
<protein>
    <submittedName>
        <fullName evidence="1">Uncharacterized protein</fullName>
    </submittedName>
</protein>
<gene>
    <name evidence="1" type="ORF">UV12_C0008G0017</name>
</gene>
<reference evidence="1 2" key="1">
    <citation type="journal article" date="2015" name="Nature">
        <title>rRNA introns, odd ribosomes, and small enigmatic genomes across a large radiation of phyla.</title>
        <authorList>
            <person name="Brown C.T."/>
            <person name="Hug L.A."/>
            <person name="Thomas B.C."/>
            <person name="Sharon I."/>
            <person name="Castelle C.J."/>
            <person name="Singh A."/>
            <person name="Wilkins M.J."/>
            <person name="Williams K.H."/>
            <person name="Banfield J.F."/>
        </authorList>
    </citation>
    <scope>NUCLEOTIDE SEQUENCE [LARGE SCALE GENOMIC DNA]</scope>
</reference>
<organism evidence="1 2">
    <name type="scientific">Candidatus Nomurabacteria bacterium GW2011_GWC2_42_20</name>
    <dbReference type="NCBI Taxonomy" id="1618756"/>
    <lineage>
        <taxon>Bacteria</taxon>
        <taxon>Candidatus Nomuraibacteriota</taxon>
    </lineage>
</organism>
<accession>A0A0G0ZF89</accession>
<sequence>MKIIRSLFFILGFGIIKTTETMVADSDIAVSTNQSYPFTLYIGDDLTGVTNPIKSIHFTTSGVYTGGGTITFMIDGDGATSKTFTLPNVGATPTPFEISSAGSYSYSLNFNPSGVPGVTIYGLGIKMSETHRYKPPSCAGMPIYGDLISAIFDSTGSADGAGYNSVMWKGVLGGPGLNQGHVRFQFAAADDSAGPWTYIGGATCSSGDWFDPGASDTAVELLGTGINAETCRLAWNNKRYFRYKIRICSDDCVVAGTYTPTVDDVIVSWAP</sequence>
<dbReference type="Proteomes" id="UP000034704">
    <property type="component" value="Unassembled WGS sequence"/>
</dbReference>
<evidence type="ECO:0000313" key="1">
    <source>
        <dbReference type="EMBL" id="KKS47349.1"/>
    </source>
</evidence>
<name>A0A0G0ZF89_9BACT</name>
<dbReference type="AlphaFoldDB" id="A0A0G0ZF89"/>
<dbReference type="EMBL" id="LCDG01000008">
    <property type="protein sequence ID" value="KKS47349.1"/>
    <property type="molecule type" value="Genomic_DNA"/>
</dbReference>
<proteinExistence type="predicted"/>